<dbReference type="InterPro" id="IPR029063">
    <property type="entry name" value="SAM-dependent_MTases_sf"/>
</dbReference>
<gene>
    <name evidence="11" type="primary">rlmE</name>
    <name evidence="11" type="synonym">ftsJ</name>
    <name evidence="11" type="synonym">rrmJ</name>
    <name evidence="14" type="ORF">CAY53_01480</name>
</gene>
<proteinExistence type="inferred from homology"/>
<evidence type="ECO:0000256" key="1">
    <source>
        <dbReference type="ARBA" id="ARBA00022552"/>
    </source>
</evidence>
<evidence type="ECO:0000259" key="13">
    <source>
        <dbReference type="Pfam" id="PF01728"/>
    </source>
</evidence>
<dbReference type="EMBL" id="CP021255">
    <property type="protein sequence ID" value="AVD70322.1"/>
    <property type="molecule type" value="Genomic_DNA"/>
</dbReference>
<comment type="catalytic activity">
    <reaction evidence="10 11">
        <text>uridine(2552) in 23S rRNA + S-adenosyl-L-methionine = 2'-O-methyluridine(2552) in 23S rRNA + S-adenosyl-L-homocysteine + H(+)</text>
        <dbReference type="Rhea" id="RHEA:42720"/>
        <dbReference type="Rhea" id="RHEA-COMP:10202"/>
        <dbReference type="Rhea" id="RHEA-COMP:10203"/>
        <dbReference type="ChEBI" id="CHEBI:15378"/>
        <dbReference type="ChEBI" id="CHEBI:57856"/>
        <dbReference type="ChEBI" id="CHEBI:59789"/>
        <dbReference type="ChEBI" id="CHEBI:65315"/>
        <dbReference type="ChEBI" id="CHEBI:74478"/>
        <dbReference type="EC" id="2.1.1.166"/>
    </reaction>
</comment>
<evidence type="ECO:0000256" key="12">
    <source>
        <dbReference type="PIRSR" id="PIRSR005461-1"/>
    </source>
</evidence>
<reference evidence="14 15" key="1">
    <citation type="journal article" date="2018" name="MBio">
        <title>Insights into the evolution of host association through the isolation and characterization of a novel human periodontal pathobiont, Desulfobulbus oralis.</title>
        <authorList>
            <person name="Cross K.L."/>
            <person name="Chirania P."/>
            <person name="Xiong W."/>
            <person name="Beall C.J."/>
            <person name="Elkins J.G."/>
            <person name="Giannone R.J."/>
            <person name="Griffen A.L."/>
            <person name="Guss A.M."/>
            <person name="Hettich R.L."/>
            <person name="Joshi S.S."/>
            <person name="Mokrzan E.M."/>
            <person name="Martin R.K."/>
            <person name="Zhulin I.B."/>
            <person name="Leys E.J."/>
            <person name="Podar M."/>
        </authorList>
    </citation>
    <scope>NUCLEOTIDE SEQUENCE [LARGE SCALE GENOMIC DNA]</scope>
    <source>
        <strain evidence="14 15">ORNL</strain>
    </source>
</reference>
<sequence>MRREKDFYFYKAKKEHYPARSVYKLAEAQERCRFLKPGQRVLDLGCHPGSWSLYAAGVVGAKGLVVGIDQHHGAELQQKSGAEIHRLCYDVFSPELVPLLRHRWPGFHVLLSDMAPATTGSQYADHQQSLALCRRALELAGQLLHENGTFYCKLFQGGDCPAFLAECKPLFTTVRVLKPRSSRQESREIFVLGLGYRRPKQQENKE</sequence>
<dbReference type="Proteomes" id="UP000239867">
    <property type="component" value="Chromosome"/>
</dbReference>
<keyword evidence="1 11" id="KW-0698">rRNA processing</keyword>
<dbReference type="OrthoDB" id="9790080at2"/>
<dbReference type="KEGG" id="deo:CAY53_01480"/>
<evidence type="ECO:0000256" key="10">
    <source>
        <dbReference type="ARBA" id="ARBA00048970"/>
    </source>
</evidence>
<dbReference type="GO" id="GO:0008650">
    <property type="term" value="F:rRNA (uridine-2'-O-)-methyltransferase activity"/>
    <property type="evidence" value="ECO:0007669"/>
    <property type="project" value="UniProtKB-UniRule"/>
</dbReference>
<dbReference type="RefSeq" id="WP_104935641.1">
    <property type="nucleotide sequence ID" value="NZ_CP021255.1"/>
</dbReference>
<keyword evidence="4 11" id="KW-0949">S-adenosyl-L-methionine</keyword>
<evidence type="ECO:0000256" key="8">
    <source>
        <dbReference type="ARBA" id="ARBA00041995"/>
    </source>
</evidence>
<feature type="active site" description="Proton acceptor" evidence="11 12">
    <location>
        <position position="153"/>
    </location>
</feature>
<evidence type="ECO:0000256" key="7">
    <source>
        <dbReference type="ARBA" id="ARBA00041129"/>
    </source>
</evidence>
<keyword evidence="3 11" id="KW-0808">Transferase</keyword>
<comment type="subcellular location">
    <subcellularLocation>
        <location evidence="11">Cytoplasm</location>
    </subcellularLocation>
</comment>
<accession>A0A2L1GKW9</accession>
<name>A0A2L1GKW9_9BACT</name>
<keyword evidence="15" id="KW-1185">Reference proteome</keyword>
<dbReference type="EC" id="2.1.1.166" evidence="6 11"/>
<evidence type="ECO:0000313" key="15">
    <source>
        <dbReference type="Proteomes" id="UP000239867"/>
    </source>
</evidence>
<dbReference type="InterPro" id="IPR002877">
    <property type="entry name" value="RNA_MeTrfase_FtsJ_dom"/>
</dbReference>
<dbReference type="Pfam" id="PF01728">
    <property type="entry name" value="FtsJ"/>
    <property type="match status" value="1"/>
</dbReference>
<dbReference type="GO" id="GO:0005737">
    <property type="term" value="C:cytoplasm"/>
    <property type="evidence" value="ECO:0007669"/>
    <property type="project" value="UniProtKB-SubCell"/>
</dbReference>
<keyword evidence="2 11" id="KW-0489">Methyltransferase</keyword>
<feature type="binding site" evidence="11">
    <location>
        <position position="51"/>
    </location>
    <ligand>
        <name>S-adenosyl-L-methionine</name>
        <dbReference type="ChEBI" id="CHEBI:59789"/>
    </ligand>
</feature>
<protein>
    <recommendedName>
        <fullName evidence="7 11">Ribosomal RNA large subunit methyltransferase E</fullName>
        <ecNumber evidence="6 11">2.1.1.166</ecNumber>
    </recommendedName>
    <alternativeName>
        <fullName evidence="9 11">23S rRNA Um2552 methyltransferase</fullName>
    </alternativeName>
    <alternativeName>
        <fullName evidence="8 11">rRNA (uridine-2'-O-)-methyltransferase</fullName>
    </alternativeName>
</protein>
<feature type="binding site" evidence="11">
    <location>
        <position position="69"/>
    </location>
    <ligand>
        <name>S-adenosyl-L-methionine</name>
        <dbReference type="ChEBI" id="CHEBI:59789"/>
    </ligand>
</feature>
<feature type="binding site" evidence="11">
    <location>
        <position position="49"/>
    </location>
    <ligand>
        <name>S-adenosyl-L-methionine</name>
        <dbReference type="ChEBI" id="CHEBI:59789"/>
    </ligand>
</feature>
<keyword evidence="11" id="KW-0963">Cytoplasm</keyword>
<dbReference type="PANTHER" id="PTHR10920:SF18">
    <property type="entry name" value="RRNA METHYLTRANSFERASE 2, MITOCHONDRIAL"/>
    <property type="match status" value="1"/>
</dbReference>
<feature type="domain" description="Ribosomal RNA methyltransferase FtsJ" evidence="13">
    <location>
        <begin position="17"/>
        <end position="196"/>
    </location>
</feature>
<evidence type="ECO:0000256" key="11">
    <source>
        <dbReference type="HAMAP-Rule" id="MF_01547"/>
    </source>
</evidence>
<comment type="similarity">
    <text evidence="11">Belongs to the class I-like SAM-binding methyltransferase superfamily. RNA methyltransferase RlmE family.</text>
</comment>
<organism evidence="14 15">
    <name type="scientific">Desulfobulbus oralis</name>
    <dbReference type="NCBI Taxonomy" id="1986146"/>
    <lineage>
        <taxon>Bacteria</taxon>
        <taxon>Pseudomonadati</taxon>
        <taxon>Thermodesulfobacteriota</taxon>
        <taxon>Desulfobulbia</taxon>
        <taxon>Desulfobulbales</taxon>
        <taxon>Desulfobulbaceae</taxon>
        <taxon>Desulfobulbus</taxon>
    </lineage>
</organism>
<dbReference type="SUPFAM" id="SSF53335">
    <property type="entry name" value="S-adenosyl-L-methionine-dependent methyltransferases"/>
    <property type="match status" value="1"/>
</dbReference>
<evidence type="ECO:0000256" key="4">
    <source>
        <dbReference type="ARBA" id="ARBA00022691"/>
    </source>
</evidence>
<dbReference type="InterPro" id="IPR015507">
    <property type="entry name" value="rRNA-MeTfrase_E"/>
</dbReference>
<comment type="function">
    <text evidence="5 11">Specifically methylates the uridine in position 2552 of 23S rRNA at the 2'-O position of the ribose in the fully assembled 50S ribosomal subunit.</text>
</comment>
<evidence type="ECO:0000256" key="9">
    <source>
        <dbReference type="ARBA" id="ARBA00042745"/>
    </source>
</evidence>
<dbReference type="HAMAP" id="MF_01547">
    <property type="entry name" value="RNA_methyltr_E"/>
    <property type="match status" value="1"/>
</dbReference>
<dbReference type="Gene3D" id="3.40.50.150">
    <property type="entry name" value="Vaccinia Virus protein VP39"/>
    <property type="match status" value="1"/>
</dbReference>
<evidence type="ECO:0000256" key="6">
    <source>
        <dbReference type="ARBA" id="ARBA00038861"/>
    </source>
</evidence>
<evidence type="ECO:0000313" key="14">
    <source>
        <dbReference type="EMBL" id="AVD70322.1"/>
    </source>
</evidence>
<feature type="binding site" evidence="11">
    <location>
        <position position="90"/>
    </location>
    <ligand>
        <name>S-adenosyl-L-methionine</name>
        <dbReference type="ChEBI" id="CHEBI:59789"/>
    </ligand>
</feature>
<dbReference type="PIRSF" id="PIRSF005461">
    <property type="entry name" value="23S_rRNA_mtase"/>
    <property type="match status" value="1"/>
</dbReference>
<dbReference type="InterPro" id="IPR050082">
    <property type="entry name" value="RNA_methyltr_RlmE"/>
</dbReference>
<feature type="binding site" evidence="11">
    <location>
        <position position="113"/>
    </location>
    <ligand>
        <name>S-adenosyl-L-methionine</name>
        <dbReference type="ChEBI" id="CHEBI:59789"/>
    </ligand>
</feature>
<dbReference type="AlphaFoldDB" id="A0A2L1GKW9"/>
<evidence type="ECO:0000256" key="2">
    <source>
        <dbReference type="ARBA" id="ARBA00022603"/>
    </source>
</evidence>
<evidence type="ECO:0000256" key="5">
    <source>
        <dbReference type="ARBA" id="ARBA00037569"/>
    </source>
</evidence>
<dbReference type="PANTHER" id="PTHR10920">
    <property type="entry name" value="RIBOSOMAL RNA METHYLTRANSFERASE"/>
    <property type="match status" value="1"/>
</dbReference>
<evidence type="ECO:0000256" key="3">
    <source>
        <dbReference type="ARBA" id="ARBA00022679"/>
    </source>
</evidence>